<accession>A0ABM9FV86</accession>
<dbReference type="RefSeq" id="WP_213428078.1">
    <property type="nucleotide sequence ID" value="NZ_AP031286.1"/>
</dbReference>
<dbReference type="Proteomes" id="UP001154322">
    <property type="component" value="Unassembled WGS sequence"/>
</dbReference>
<sequence length="90" mass="10282">MTTNANKYIFVWGKHKAKLQDKVKMLFASIEEAEHQEKQELHGQNLLELGESGEVTNEKLEKVVEHSNRLQTNCSGVENLSVIFVVIFPK</sequence>
<reference evidence="1" key="1">
    <citation type="submission" date="2022-06" db="EMBL/GenBank/DDBJ databases">
        <authorList>
            <person name="Dietemann V."/>
            <person name="Ory F."/>
            <person name="Dainat B."/>
            <person name="Oberhansli S."/>
        </authorList>
    </citation>
    <scope>NUCLEOTIDE SEQUENCE</scope>
    <source>
        <strain evidence="1">Ena-SAMPLE-TAB-26-04-2022-14:26:32:270-5432</strain>
    </source>
</reference>
<organism evidence="1 2">
    <name type="scientific">Paenibacillus melissococcoides</name>
    <dbReference type="NCBI Taxonomy" id="2912268"/>
    <lineage>
        <taxon>Bacteria</taxon>
        <taxon>Bacillati</taxon>
        <taxon>Bacillota</taxon>
        <taxon>Bacilli</taxon>
        <taxon>Bacillales</taxon>
        <taxon>Paenibacillaceae</taxon>
        <taxon>Paenibacillus</taxon>
    </lineage>
</organism>
<dbReference type="EMBL" id="CALYLO010000001">
    <property type="protein sequence ID" value="CAH8243066.1"/>
    <property type="molecule type" value="Genomic_DNA"/>
</dbReference>
<keyword evidence="2" id="KW-1185">Reference proteome</keyword>
<evidence type="ECO:0000313" key="1">
    <source>
        <dbReference type="EMBL" id="CAH8243066.1"/>
    </source>
</evidence>
<gene>
    <name evidence="1" type="ORF">WJ0W_000275</name>
</gene>
<protein>
    <recommendedName>
        <fullName evidence="3">CsbD-like domain-containing protein</fullName>
    </recommendedName>
</protein>
<evidence type="ECO:0008006" key="3">
    <source>
        <dbReference type="Google" id="ProtNLM"/>
    </source>
</evidence>
<name>A0ABM9FV86_9BACL</name>
<evidence type="ECO:0000313" key="2">
    <source>
        <dbReference type="Proteomes" id="UP001154322"/>
    </source>
</evidence>
<comment type="caution">
    <text evidence="1">The sequence shown here is derived from an EMBL/GenBank/DDBJ whole genome shotgun (WGS) entry which is preliminary data.</text>
</comment>
<proteinExistence type="predicted"/>